<evidence type="ECO:0000256" key="2">
    <source>
        <dbReference type="ARBA" id="ARBA00023002"/>
    </source>
</evidence>
<comment type="similarity">
    <text evidence="1 4">Belongs to the aldehyde dehydrogenase family.</text>
</comment>
<dbReference type="PROSITE" id="PS00070">
    <property type="entry name" value="ALDEHYDE_DEHYDR_CYS"/>
    <property type="match status" value="1"/>
</dbReference>
<proteinExistence type="inferred from homology"/>
<dbReference type="PROSITE" id="PS00687">
    <property type="entry name" value="ALDEHYDE_DEHYDR_GLU"/>
    <property type="match status" value="1"/>
</dbReference>
<dbReference type="OrthoDB" id="310895at2759"/>
<dbReference type="Gene3D" id="3.40.605.10">
    <property type="entry name" value="Aldehyde Dehydrogenase, Chain A, domain 1"/>
    <property type="match status" value="1"/>
</dbReference>
<dbReference type="Proteomes" id="UP000253551">
    <property type="component" value="Unassembled WGS sequence"/>
</dbReference>
<dbReference type="InterPro" id="IPR016161">
    <property type="entry name" value="Ald_DH/histidinol_DH"/>
</dbReference>
<dbReference type="PANTHER" id="PTHR11699">
    <property type="entry name" value="ALDEHYDE DEHYDROGENASE-RELATED"/>
    <property type="match status" value="1"/>
</dbReference>
<dbReference type="Gene3D" id="3.40.309.10">
    <property type="entry name" value="Aldehyde Dehydrogenase, Chain A, domain 2"/>
    <property type="match status" value="1"/>
</dbReference>
<reference evidence="6 7" key="1">
    <citation type="journal article" date="2018" name="G3 (Bethesda)">
        <title>Phylogenetic and Phylogenomic Definition of Rhizopus Species.</title>
        <authorList>
            <person name="Gryganskyi A.P."/>
            <person name="Golan J."/>
            <person name="Dolatabadi S."/>
            <person name="Mondo S."/>
            <person name="Robb S."/>
            <person name="Idnurm A."/>
            <person name="Muszewska A."/>
            <person name="Steczkiewicz K."/>
            <person name="Masonjones S."/>
            <person name="Liao H.L."/>
            <person name="Gajdeczka M.T."/>
            <person name="Anike F."/>
            <person name="Vuek A."/>
            <person name="Anishchenko I.M."/>
            <person name="Voigt K."/>
            <person name="de Hoog G.S."/>
            <person name="Smith M.E."/>
            <person name="Heitman J."/>
            <person name="Vilgalys R."/>
            <person name="Stajich J.E."/>
        </authorList>
    </citation>
    <scope>NUCLEOTIDE SEQUENCE [LARGE SCALE GENOMIC DNA]</scope>
    <source>
        <strain evidence="6 7">LSU 92-RS-03</strain>
    </source>
</reference>
<dbReference type="Pfam" id="PF00171">
    <property type="entry name" value="Aldedh"/>
    <property type="match status" value="1"/>
</dbReference>
<dbReference type="GO" id="GO:0016620">
    <property type="term" value="F:oxidoreductase activity, acting on the aldehyde or oxo group of donors, NAD or NADP as acceptor"/>
    <property type="evidence" value="ECO:0007669"/>
    <property type="project" value="InterPro"/>
</dbReference>
<dbReference type="STRING" id="4846.A0A367KKX4"/>
<dbReference type="InterPro" id="IPR016160">
    <property type="entry name" value="Ald_DH_CS_CYS"/>
</dbReference>
<evidence type="ECO:0000256" key="4">
    <source>
        <dbReference type="RuleBase" id="RU003345"/>
    </source>
</evidence>
<dbReference type="CDD" id="cd07078">
    <property type="entry name" value="ALDH"/>
    <property type="match status" value="1"/>
</dbReference>
<accession>A0A367KKX4</accession>
<dbReference type="InterPro" id="IPR016163">
    <property type="entry name" value="Ald_DH_C"/>
</dbReference>
<dbReference type="InterPro" id="IPR029510">
    <property type="entry name" value="Ald_DH_CS_GLU"/>
</dbReference>
<dbReference type="InterPro" id="IPR015590">
    <property type="entry name" value="Aldehyde_DH_dom"/>
</dbReference>
<dbReference type="AlphaFoldDB" id="A0A367KKX4"/>
<feature type="domain" description="Aldehyde dehydrogenase" evidence="5">
    <location>
        <begin position="21"/>
        <end position="449"/>
    </location>
</feature>
<evidence type="ECO:0000256" key="1">
    <source>
        <dbReference type="ARBA" id="ARBA00009986"/>
    </source>
</evidence>
<comment type="caution">
    <text evidence="6">The sequence shown here is derived from an EMBL/GenBank/DDBJ whole genome shotgun (WGS) entry which is preliminary data.</text>
</comment>
<dbReference type="SUPFAM" id="SSF53720">
    <property type="entry name" value="ALDH-like"/>
    <property type="match status" value="1"/>
</dbReference>
<dbReference type="EMBL" id="PJQM01001222">
    <property type="protein sequence ID" value="RCI02883.1"/>
    <property type="molecule type" value="Genomic_DNA"/>
</dbReference>
<evidence type="ECO:0000256" key="3">
    <source>
        <dbReference type="PROSITE-ProRule" id="PRU10007"/>
    </source>
</evidence>
<keyword evidence="7" id="KW-1185">Reference proteome</keyword>
<dbReference type="InterPro" id="IPR016162">
    <property type="entry name" value="Ald_DH_N"/>
</dbReference>
<protein>
    <submittedName>
        <fullName evidence="6">Aldehyde dehydrogenase</fullName>
    </submittedName>
</protein>
<gene>
    <name evidence="6" type="primary">ALDH1A2</name>
    <name evidence="6" type="ORF">CU098_007113</name>
</gene>
<organism evidence="6 7">
    <name type="scientific">Rhizopus stolonifer</name>
    <name type="common">Rhizopus nigricans</name>
    <dbReference type="NCBI Taxonomy" id="4846"/>
    <lineage>
        <taxon>Eukaryota</taxon>
        <taxon>Fungi</taxon>
        <taxon>Fungi incertae sedis</taxon>
        <taxon>Mucoromycota</taxon>
        <taxon>Mucoromycotina</taxon>
        <taxon>Mucoromycetes</taxon>
        <taxon>Mucorales</taxon>
        <taxon>Mucorineae</taxon>
        <taxon>Rhizopodaceae</taxon>
        <taxon>Rhizopus</taxon>
    </lineage>
</organism>
<evidence type="ECO:0000313" key="6">
    <source>
        <dbReference type="EMBL" id="RCI02883.1"/>
    </source>
</evidence>
<keyword evidence="2 4" id="KW-0560">Oxidoreductase</keyword>
<evidence type="ECO:0000313" key="7">
    <source>
        <dbReference type="Proteomes" id="UP000253551"/>
    </source>
</evidence>
<evidence type="ECO:0000259" key="5">
    <source>
        <dbReference type="Pfam" id="PF00171"/>
    </source>
</evidence>
<sequence length="452" mass="49531">MSKRFQFLFQHPAPYIHGRFVPTQGPKRQLINPVNEQVLCEYNETTQTELDAALLSAHSVQGWEDARYRRDCLLKLADQLACHDHDLAYLESQQTGKSLPDALDEVSDTVDCFRHFAGYCDKPLGTALGLSAWTVREPLGIVALITSFNYPLMLAGWKLAPALAAGNRCLLRPAPQTPLTSLALAELSNLPAGVLNVLPGGDVGVSQSLVSRADMTSFTGSSRVGQELMTRNHQMKPLVLECGGKNAVIVCEDADLDLAASQIASGAFSNAGQNCCAVSRVLVHSSLHDRLLEKLREHLDWECPLIDRVHYARVLKIMEDYPERPVMAGKKRERGYVVPPTVYAHVEDGSDLAQEEIFGPVLCVLKPFVTLEEAVERANRSKYGLVAGVFSENYTQARQLASELKVGTVWINTYNSTNNALPFGGTKLSGLGKDLGKSALDSFTFEKTVMVA</sequence>
<name>A0A367KKX4_RHIST</name>
<feature type="active site" evidence="3">
    <location>
        <position position="241"/>
    </location>
</feature>